<dbReference type="EMBL" id="RRZQ01000022">
    <property type="protein sequence ID" value="RRN48311.1"/>
    <property type="molecule type" value="Genomic_DNA"/>
</dbReference>
<evidence type="ECO:0000313" key="2">
    <source>
        <dbReference type="Proteomes" id="UP000281324"/>
    </source>
</evidence>
<reference evidence="1 2" key="1">
    <citation type="submission" date="2018-11" db="EMBL/GenBank/DDBJ databases">
        <title>Changes in penicillin susceptibility of Streptococcus suis isolates by amino acid alterations in the penicillin-binding protein.</title>
        <authorList>
            <person name="Niemann L."/>
            <person name="Eichhorn I."/>
        </authorList>
    </citation>
    <scope>NUCLEOTIDE SEQUENCE [LARGE SCALE GENOMIC DNA]</scope>
    <source>
        <strain evidence="1 2">IMT40201</strain>
    </source>
</reference>
<comment type="caution">
    <text evidence="1">The sequence shown here is derived from an EMBL/GenBank/DDBJ whole genome shotgun (WGS) entry which is preliminary data.</text>
</comment>
<proteinExistence type="predicted"/>
<dbReference type="Proteomes" id="UP000281324">
    <property type="component" value="Unassembled WGS sequence"/>
</dbReference>
<accession>A0A426FZY4</accession>
<evidence type="ECO:0000313" key="1">
    <source>
        <dbReference type="EMBL" id="RRN48311.1"/>
    </source>
</evidence>
<protein>
    <submittedName>
        <fullName evidence="1">Uncharacterized protein</fullName>
    </submittedName>
</protein>
<organism evidence="1 2">
    <name type="scientific">Streptococcus suis</name>
    <dbReference type="NCBI Taxonomy" id="1307"/>
    <lineage>
        <taxon>Bacteria</taxon>
        <taxon>Bacillati</taxon>
        <taxon>Bacillota</taxon>
        <taxon>Bacilli</taxon>
        <taxon>Lactobacillales</taxon>
        <taxon>Streptococcaceae</taxon>
        <taxon>Streptococcus</taxon>
    </lineage>
</organism>
<dbReference type="AlphaFoldDB" id="A0A426FZY4"/>
<name>A0A426FZY4_STRSU</name>
<sequence>MQKGVGKNSTSQKRVRLPTPAQLIRSDLECETRTNLPINHCAEMLTRTLRSGFGLFAQPLVSLIQHLYMLQLSQGKYQTHHLLLLLR</sequence>
<gene>
    <name evidence="1" type="ORF">EI219_10880</name>
</gene>